<reference evidence="2 3" key="1">
    <citation type="journal article" date="2021" name="Elife">
        <title>Chloroplast acquisition without the gene transfer in kleptoplastic sea slugs, Plakobranchus ocellatus.</title>
        <authorList>
            <person name="Maeda T."/>
            <person name="Takahashi S."/>
            <person name="Yoshida T."/>
            <person name="Shimamura S."/>
            <person name="Takaki Y."/>
            <person name="Nagai Y."/>
            <person name="Toyoda A."/>
            <person name="Suzuki Y."/>
            <person name="Arimoto A."/>
            <person name="Ishii H."/>
            <person name="Satoh N."/>
            <person name="Nishiyama T."/>
            <person name="Hasebe M."/>
            <person name="Maruyama T."/>
            <person name="Minagawa J."/>
            <person name="Obokata J."/>
            <person name="Shigenobu S."/>
        </authorList>
    </citation>
    <scope>NUCLEOTIDE SEQUENCE [LARGE SCALE GENOMIC DNA]</scope>
</reference>
<name>A0AAV4AYL6_9GAST</name>
<protein>
    <submittedName>
        <fullName evidence="2">Uncharacterized protein</fullName>
    </submittedName>
</protein>
<feature type="region of interest" description="Disordered" evidence="1">
    <location>
        <begin position="31"/>
        <end position="57"/>
    </location>
</feature>
<proteinExistence type="predicted"/>
<keyword evidence="3" id="KW-1185">Reference proteome</keyword>
<comment type="caution">
    <text evidence="2">The sequence shown here is derived from an EMBL/GenBank/DDBJ whole genome shotgun (WGS) entry which is preliminary data.</text>
</comment>
<organism evidence="2 3">
    <name type="scientific">Plakobranchus ocellatus</name>
    <dbReference type="NCBI Taxonomy" id="259542"/>
    <lineage>
        <taxon>Eukaryota</taxon>
        <taxon>Metazoa</taxon>
        <taxon>Spiralia</taxon>
        <taxon>Lophotrochozoa</taxon>
        <taxon>Mollusca</taxon>
        <taxon>Gastropoda</taxon>
        <taxon>Heterobranchia</taxon>
        <taxon>Euthyneura</taxon>
        <taxon>Panpulmonata</taxon>
        <taxon>Sacoglossa</taxon>
        <taxon>Placobranchoidea</taxon>
        <taxon>Plakobranchidae</taxon>
        <taxon>Plakobranchus</taxon>
    </lineage>
</organism>
<dbReference type="AlphaFoldDB" id="A0AAV4AYL6"/>
<accession>A0AAV4AYL6</accession>
<sequence length="83" mass="9088">MRAGEIGWKSQVTGRDPSLIAVSAHRDEISGREIRGRDPSFDSGRSKSRSPAFSPSKLRTPILVPVDLWNSVARCLKANSLVL</sequence>
<evidence type="ECO:0000313" key="2">
    <source>
        <dbReference type="EMBL" id="GFO12002.1"/>
    </source>
</evidence>
<feature type="compositionally biased region" description="Basic and acidic residues" evidence="1">
    <location>
        <begin position="31"/>
        <end position="40"/>
    </location>
</feature>
<gene>
    <name evidence="2" type="ORF">PoB_003850700</name>
</gene>
<evidence type="ECO:0000256" key="1">
    <source>
        <dbReference type="SAM" id="MobiDB-lite"/>
    </source>
</evidence>
<dbReference type="EMBL" id="BLXT01004368">
    <property type="protein sequence ID" value="GFO12002.1"/>
    <property type="molecule type" value="Genomic_DNA"/>
</dbReference>
<evidence type="ECO:0000313" key="3">
    <source>
        <dbReference type="Proteomes" id="UP000735302"/>
    </source>
</evidence>
<dbReference type="Proteomes" id="UP000735302">
    <property type="component" value="Unassembled WGS sequence"/>
</dbReference>